<gene>
    <name evidence="3" type="ORF">ACH49W_15805</name>
</gene>
<comment type="caution">
    <text evidence="3">The sequence shown here is derived from an EMBL/GenBank/DDBJ whole genome shotgun (WGS) entry which is preliminary data.</text>
</comment>
<keyword evidence="4" id="KW-1185">Reference proteome</keyword>
<evidence type="ECO:0000313" key="4">
    <source>
        <dbReference type="Proteomes" id="UP001611415"/>
    </source>
</evidence>
<protein>
    <submittedName>
        <fullName evidence="3">MlaD family protein</fullName>
    </submittedName>
</protein>
<evidence type="ECO:0000259" key="2">
    <source>
        <dbReference type="Pfam" id="PF02470"/>
    </source>
</evidence>
<dbReference type="RefSeq" id="WP_397092853.1">
    <property type="nucleotide sequence ID" value="NZ_JBIRYO010000008.1"/>
</dbReference>
<keyword evidence="1" id="KW-0812">Transmembrane</keyword>
<proteinExistence type="predicted"/>
<dbReference type="InterPro" id="IPR003399">
    <property type="entry name" value="Mce/MlaD"/>
</dbReference>
<evidence type="ECO:0000256" key="1">
    <source>
        <dbReference type="SAM" id="Phobius"/>
    </source>
</evidence>
<dbReference type="PANTHER" id="PTHR33371">
    <property type="entry name" value="INTERMEMBRANE PHOSPHOLIPID TRANSPORT SYSTEM BINDING PROTEIN MLAD-RELATED"/>
    <property type="match status" value="1"/>
</dbReference>
<reference evidence="3 4" key="1">
    <citation type="submission" date="2024-10" db="EMBL/GenBank/DDBJ databases">
        <title>The Natural Products Discovery Center: Release of the First 8490 Sequenced Strains for Exploring Actinobacteria Biosynthetic Diversity.</title>
        <authorList>
            <person name="Kalkreuter E."/>
            <person name="Kautsar S.A."/>
            <person name="Yang D."/>
            <person name="Bader C.D."/>
            <person name="Teijaro C.N."/>
            <person name="Fluegel L."/>
            <person name="Davis C.M."/>
            <person name="Simpson J.R."/>
            <person name="Lauterbach L."/>
            <person name="Steele A.D."/>
            <person name="Gui C."/>
            <person name="Meng S."/>
            <person name="Li G."/>
            <person name="Viehrig K."/>
            <person name="Ye F."/>
            <person name="Su P."/>
            <person name="Kiefer A.F."/>
            <person name="Nichols A."/>
            <person name="Cepeda A.J."/>
            <person name="Yan W."/>
            <person name="Fan B."/>
            <person name="Jiang Y."/>
            <person name="Adhikari A."/>
            <person name="Zheng C.-J."/>
            <person name="Schuster L."/>
            <person name="Cowan T.M."/>
            <person name="Smanski M.J."/>
            <person name="Chevrette M.G."/>
            <person name="De Carvalho L.P.S."/>
            <person name="Shen B."/>
        </authorList>
    </citation>
    <scope>NUCLEOTIDE SEQUENCE [LARGE SCALE GENOMIC DNA]</scope>
    <source>
        <strain evidence="3 4">NPDC019275</strain>
    </source>
</reference>
<feature type="transmembrane region" description="Helical" evidence="1">
    <location>
        <begin position="21"/>
        <end position="40"/>
    </location>
</feature>
<dbReference type="PANTHER" id="PTHR33371:SF19">
    <property type="entry name" value="MCE-FAMILY PROTEIN MCE4A"/>
    <property type="match status" value="1"/>
</dbReference>
<organism evidence="3 4">
    <name type="scientific">Nocardia xishanensis</name>
    <dbReference type="NCBI Taxonomy" id="238964"/>
    <lineage>
        <taxon>Bacteria</taxon>
        <taxon>Bacillati</taxon>
        <taxon>Actinomycetota</taxon>
        <taxon>Actinomycetes</taxon>
        <taxon>Mycobacteriales</taxon>
        <taxon>Nocardiaceae</taxon>
        <taxon>Nocardia</taxon>
    </lineage>
</organism>
<feature type="domain" description="Mce/MlaD" evidence="2">
    <location>
        <begin position="50"/>
        <end position="123"/>
    </location>
</feature>
<sequence>MAVYGMPGVAMDARTSRRTGAAAAVIVAVALIAGTCYRSVRTDDVLRVQVVAEQLGDGIVNGSDVRLDGLKVGSVESIDNAGPGRVRMTLALDESRMPGVTDSLTVLAAPGNLFGISELGLERGEGGRPLHSGTVIELTGSAADRMSDATMGALLRQLSQTANQVMTPELAETLRQLNTVSKAFTPIFEAMVTTARSFADTQLYAPSYLMGQYGATLAGLPPFVAGTIQLLDNLNNMEALRTDRAAFDETVVAMVDELLPGTALTSSTARQYLTEYADFLSPLLAALGSMVSRPQQSSAELRELLTRLRAAMPDGPDGPTLNLKVTLSDVPVLSTILLGQTPEAGR</sequence>
<dbReference type="Proteomes" id="UP001611415">
    <property type="component" value="Unassembled WGS sequence"/>
</dbReference>
<evidence type="ECO:0000313" key="3">
    <source>
        <dbReference type="EMBL" id="MFI2474840.1"/>
    </source>
</evidence>
<keyword evidence="1" id="KW-0472">Membrane</keyword>
<dbReference type="Pfam" id="PF02470">
    <property type="entry name" value="MlaD"/>
    <property type="match status" value="1"/>
</dbReference>
<dbReference type="InterPro" id="IPR052336">
    <property type="entry name" value="MlaD_Phospholipid_Transporter"/>
</dbReference>
<name>A0ABW7X1A2_9NOCA</name>
<keyword evidence="1" id="KW-1133">Transmembrane helix</keyword>
<dbReference type="EMBL" id="JBIRYO010000008">
    <property type="protein sequence ID" value="MFI2474840.1"/>
    <property type="molecule type" value="Genomic_DNA"/>
</dbReference>
<accession>A0ABW7X1A2</accession>